<dbReference type="Gene3D" id="1.10.8.10">
    <property type="entry name" value="DNA helicase RuvA subunit, C-terminal domain"/>
    <property type="match status" value="1"/>
</dbReference>
<dbReference type="Proteomes" id="UP000076881">
    <property type="component" value="Unassembled WGS sequence"/>
</dbReference>
<comment type="caution">
    <text evidence="3">The sequence shown here is derived from an EMBL/GenBank/DDBJ whole genome shotgun (WGS) entry which is preliminary data.</text>
</comment>
<feature type="compositionally biased region" description="Basic and acidic residues" evidence="1">
    <location>
        <begin position="213"/>
        <end position="231"/>
    </location>
</feature>
<dbReference type="OrthoDB" id="1875589at2759"/>
<feature type="region of interest" description="Disordered" evidence="1">
    <location>
        <begin position="179"/>
        <end position="231"/>
    </location>
</feature>
<name>A0A167W1H9_CORDF</name>
<evidence type="ECO:0000259" key="2">
    <source>
        <dbReference type="Pfam" id="PF19026"/>
    </source>
</evidence>
<protein>
    <recommendedName>
        <fullName evidence="2">Nascent polypeptide-associated complex subunit alpha-like UBA domain-containing protein</fullName>
    </recommendedName>
</protein>
<dbReference type="EMBL" id="AZHF01000016">
    <property type="protein sequence ID" value="OAA63218.1"/>
    <property type="molecule type" value="Genomic_DNA"/>
</dbReference>
<dbReference type="STRING" id="1081108.A0A167W1H9"/>
<dbReference type="Pfam" id="PF19026">
    <property type="entry name" value="UBA_HYPK"/>
    <property type="match status" value="1"/>
</dbReference>
<evidence type="ECO:0000313" key="3">
    <source>
        <dbReference type="EMBL" id="OAA63218.1"/>
    </source>
</evidence>
<dbReference type="AlphaFoldDB" id="A0A167W1H9"/>
<sequence length="268" mass="29567">MASENITRLSQTAEQFCTAYRKVEQDGLVDMATSMAALDSRSKRQEKQLTALSKRVEDVMTGVSRAEEMLKAWQIPAVDQKLTPPPVAAPPAAPETKKPIEHIRDEMCWSTLDETYYYIMNMDERTLDMVLASSGMAVVPKKHKKKKARVVTIEAKRMCILRELEMDYLYPPKAATETAATQSLAEHPTSADSPGGNDAGLGKPKAPSEDDDHAGHRRAENGNNGDIKDKDVEMVMAQTSISRDKAVEALKENGNDAVNTIMTLSLRS</sequence>
<reference evidence="3 4" key="1">
    <citation type="journal article" date="2016" name="Genome Biol. Evol.">
        <title>Divergent and convergent evolution of fungal pathogenicity.</title>
        <authorList>
            <person name="Shang Y."/>
            <person name="Xiao G."/>
            <person name="Zheng P."/>
            <person name="Cen K."/>
            <person name="Zhan S."/>
            <person name="Wang C."/>
        </authorList>
    </citation>
    <scope>NUCLEOTIDE SEQUENCE [LARGE SCALE GENOMIC DNA]</scope>
    <source>
        <strain evidence="3 4">RCEF 1005</strain>
    </source>
</reference>
<accession>A0A167W1H9</accession>
<keyword evidence="4" id="KW-1185">Reference proteome</keyword>
<dbReference type="InterPro" id="IPR044034">
    <property type="entry name" value="NAC-like_UBA"/>
</dbReference>
<feature type="domain" description="Nascent polypeptide-associated complex subunit alpha-like UBA" evidence="2">
    <location>
        <begin position="227"/>
        <end position="264"/>
    </location>
</feature>
<evidence type="ECO:0000256" key="1">
    <source>
        <dbReference type="SAM" id="MobiDB-lite"/>
    </source>
</evidence>
<proteinExistence type="predicted"/>
<gene>
    <name evidence="3" type="ORF">LEL_10683</name>
</gene>
<evidence type="ECO:0000313" key="4">
    <source>
        <dbReference type="Proteomes" id="UP000076881"/>
    </source>
</evidence>
<organism evidence="3 4">
    <name type="scientific">Akanthomyces lecanii RCEF 1005</name>
    <dbReference type="NCBI Taxonomy" id="1081108"/>
    <lineage>
        <taxon>Eukaryota</taxon>
        <taxon>Fungi</taxon>
        <taxon>Dikarya</taxon>
        <taxon>Ascomycota</taxon>
        <taxon>Pezizomycotina</taxon>
        <taxon>Sordariomycetes</taxon>
        <taxon>Hypocreomycetidae</taxon>
        <taxon>Hypocreales</taxon>
        <taxon>Cordycipitaceae</taxon>
        <taxon>Akanthomyces</taxon>
        <taxon>Cordyceps confragosa</taxon>
    </lineage>
</organism>